<evidence type="ECO:0000259" key="6">
    <source>
        <dbReference type="Pfam" id="PF00441"/>
    </source>
</evidence>
<accession>W6JWC4</accession>
<dbReference type="Proteomes" id="UP000035763">
    <property type="component" value="Unassembled WGS sequence"/>
</dbReference>
<dbReference type="AlphaFoldDB" id="W6JWC4"/>
<dbReference type="InterPro" id="IPR009100">
    <property type="entry name" value="AcylCoA_DH/oxidase_NM_dom_sf"/>
</dbReference>
<protein>
    <submittedName>
        <fullName evidence="8">Acyl-CoA dehydrogenase, C-terminal domain protein</fullName>
    </submittedName>
</protein>
<dbReference type="PANTHER" id="PTHR43884">
    <property type="entry name" value="ACYL-COA DEHYDROGENASE"/>
    <property type="match status" value="1"/>
</dbReference>
<sequence length="342" mass="36205">MDFKFTDEQDSLREAARDAIGRNRTEPVPGDAVHNEKMWQALAELGALGLPFPEDAGGMGAGPIEAMIVAAELGRVGARTAYADTLMAVTLLGQDELAGAAMEGSRLVVPALYEPMRAWSPEPARVTTDGSALEGVREPVPFAAAAPAVVTTARGDDGIAVYAIESPTFDGARLDLAGQSARHVGGDAHLRQALNLGTLVLAGEALGAMESALGLTVEYLKSRKQFGVPLMKFQTLTQRAADMYTSLELARSAIYFGAMSLAEDPEDDLTISRMKVITGKAGKHIGQEAIQLHGGIGMTAEYAVGHYTARLTEIEHSLGDTRYHLGRLAARVKDYGALDLVG</sequence>
<dbReference type="InterPro" id="IPR009075">
    <property type="entry name" value="AcylCo_DH/oxidase_C"/>
</dbReference>
<evidence type="ECO:0000256" key="2">
    <source>
        <dbReference type="ARBA" id="ARBA00009347"/>
    </source>
</evidence>
<dbReference type="Pfam" id="PF00441">
    <property type="entry name" value="Acyl-CoA_dh_1"/>
    <property type="match status" value="1"/>
</dbReference>
<name>W6JWC4_9MICO</name>
<evidence type="ECO:0000256" key="3">
    <source>
        <dbReference type="ARBA" id="ARBA00022630"/>
    </source>
</evidence>
<dbReference type="GO" id="GO:0050660">
    <property type="term" value="F:flavin adenine dinucleotide binding"/>
    <property type="evidence" value="ECO:0007669"/>
    <property type="project" value="InterPro"/>
</dbReference>
<dbReference type="InterPro" id="IPR036250">
    <property type="entry name" value="AcylCo_DH-like_C"/>
</dbReference>
<reference evidence="8 9" key="1">
    <citation type="journal article" date="2013" name="ISME J.">
        <title>A metabolic model for members of the genus Tetrasphaera involved in enhanced biological phosphorus removal.</title>
        <authorList>
            <person name="Kristiansen R."/>
            <person name="Nguyen H.T.T."/>
            <person name="Saunders A.M."/>
            <person name="Nielsen J.L."/>
            <person name="Wimmer R."/>
            <person name="Le V.Q."/>
            <person name="McIlroy S.J."/>
            <person name="Petrovski S."/>
            <person name="Seviour R.J."/>
            <person name="Calteau A."/>
            <person name="Nielsen K.L."/>
            <person name="Nielsen P.H."/>
        </authorList>
    </citation>
    <scope>NUCLEOTIDE SEQUENCE [LARGE SCALE GENOMIC DNA]</scope>
    <source>
        <strain evidence="8 9">Ben110</strain>
    </source>
</reference>
<feature type="domain" description="Acyl-CoA dehydrogenase/oxidase N-terminal" evidence="7">
    <location>
        <begin position="6"/>
        <end position="82"/>
    </location>
</feature>
<feature type="domain" description="Acyl-CoA dehydrogenase/oxidase C-terminal" evidence="6">
    <location>
        <begin position="191"/>
        <end position="331"/>
    </location>
</feature>
<comment type="cofactor">
    <cofactor evidence="1">
        <name>FAD</name>
        <dbReference type="ChEBI" id="CHEBI:57692"/>
    </cofactor>
</comment>
<keyword evidence="5" id="KW-0560">Oxidoreductase</keyword>
<dbReference type="EMBL" id="CAJA01000145">
    <property type="protein sequence ID" value="CCH73036.1"/>
    <property type="molecule type" value="Genomic_DNA"/>
</dbReference>
<dbReference type="Gene3D" id="1.20.140.10">
    <property type="entry name" value="Butyryl-CoA Dehydrogenase, subunit A, domain 3"/>
    <property type="match status" value="1"/>
</dbReference>
<keyword evidence="4" id="KW-0274">FAD</keyword>
<evidence type="ECO:0000313" key="9">
    <source>
        <dbReference type="Proteomes" id="UP000035763"/>
    </source>
</evidence>
<keyword evidence="3" id="KW-0285">Flavoprotein</keyword>
<dbReference type="SUPFAM" id="SSF56645">
    <property type="entry name" value="Acyl-CoA dehydrogenase NM domain-like"/>
    <property type="match status" value="1"/>
</dbReference>
<dbReference type="GO" id="GO:0003995">
    <property type="term" value="F:acyl-CoA dehydrogenase activity"/>
    <property type="evidence" value="ECO:0007669"/>
    <property type="project" value="TreeGrafter"/>
</dbReference>
<comment type="caution">
    <text evidence="8">The sequence shown here is derived from an EMBL/GenBank/DDBJ whole genome shotgun (WGS) entry which is preliminary data.</text>
</comment>
<gene>
    <name evidence="8" type="ORF">BN11_2290018</name>
</gene>
<dbReference type="InterPro" id="IPR013786">
    <property type="entry name" value="AcylCoA_DH/ox_N"/>
</dbReference>
<organism evidence="8 9">
    <name type="scientific">Nostocoides australiense Ben110</name>
    <dbReference type="NCBI Taxonomy" id="1193182"/>
    <lineage>
        <taxon>Bacteria</taxon>
        <taxon>Bacillati</taxon>
        <taxon>Actinomycetota</taxon>
        <taxon>Actinomycetes</taxon>
        <taxon>Micrococcales</taxon>
        <taxon>Intrasporangiaceae</taxon>
        <taxon>Nostocoides</taxon>
    </lineage>
</organism>
<evidence type="ECO:0000256" key="5">
    <source>
        <dbReference type="ARBA" id="ARBA00023002"/>
    </source>
</evidence>
<dbReference type="OrthoDB" id="7328575at2"/>
<dbReference type="Pfam" id="PF02771">
    <property type="entry name" value="Acyl-CoA_dh_N"/>
    <property type="match status" value="1"/>
</dbReference>
<comment type="similarity">
    <text evidence="2">Belongs to the acyl-CoA dehydrogenase family.</text>
</comment>
<dbReference type="SUPFAM" id="SSF47203">
    <property type="entry name" value="Acyl-CoA dehydrogenase C-terminal domain-like"/>
    <property type="match status" value="1"/>
</dbReference>
<evidence type="ECO:0000256" key="4">
    <source>
        <dbReference type="ARBA" id="ARBA00022827"/>
    </source>
</evidence>
<dbReference type="Gene3D" id="1.10.540.10">
    <property type="entry name" value="Acyl-CoA dehydrogenase/oxidase, N-terminal domain"/>
    <property type="match status" value="1"/>
</dbReference>
<proteinExistence type="inferred from homology"/>
<dbReference type="PANTHER" id="PTHR43884:SF20">
    <property type="entry name" value="ACYL-COA DEHYDROGENASE FADE28"/>
    <property type="match status" value="1"/>
</dbReference>
<dbReference type="RefSeq" id="WP_048698519.1">
    <property type="nucleotide sequence ID" value="NZ_HG764815.1"/>
</dbReference>
<evidence type="ECO:0000313" key="8">
    <source>
        <dbReference type="EMBL" id="CCH73036.1"/>
    </source>
</evidence>
<evidence type="ECO:0000256" key="1">
    <source>
        <dbReference type="ARBA" id="ARBA00001974"/>
    </source>
</evidence>
<evidence type="ECO:0000259" key="7">
    <source>
        <dbReference type="Pfam" id="PF02771"/>
    </source>
</evidence>
<dbReference type="STRING" id="1193182.BN11_2290018"/>
<dbReference type="InterPro" id="IPR037069">
    <property type="entry name" value="AcylCoA_DH/ox_N_sf"/>
</dbReference>
<keyword evidence="9" id="KW-1185">Reference proteome</keyword>